<dbReference type="RefSeq" id="WP_164698116.1">
    <property type="nucleotide sequence ID" value="NZ_JAAIKB010000027.1"/>
</dbReference>
<dbReference type="InterPro" id="IPR013216">
    <property type="entry name" value="Methyltransf_11"/>
</dbReference>
<dbReference type="Gene3D" id="3.40.50.150">
    <property type="entry name" value="Vaccinia Virus protein VP39"/>
    <property type="match status" value="1"/>
</dbReference>
<evidence type="ECO:0000313" key="2">
    <source>
        <dbReference type="EMBL" id="NGM24201.1"/>
    </source>
</evidence>
<keyword evidence="3" id="KW-1185">Reference proteome</keyword>
<dbReference type="SUPFAM" id="SSF53335">
    <property type="entry name" value="S-adenosyl-L-methionine-dependent methyltransferases"/>
    <property type="match status" value="1"/>
</dbReference>
<keyword evidence="2" id="KW-0489">Methyltransferase</keyword>
<organism evidence="2 3">
    <name type="scientific">Falsiroseomonas algicola</name>
    <dbReference type="NCBI Taxonomy" id="2716930"/>
    <lineage>
        <taxon>Bacteria</taxon>
        <taxon>Pseudomonadati</taxon>
        <taxon>Pseudomonadota</taxon>
        <taxon>Alphaproteobacteria</taxon>
        <taxon>Acetobacterales</taxon>
        <taxon>Roseomonadaceae</taxon>
        <taxon>Falsiroseomonas</taxon>
    </lineage>
</organism>
<name>A0A6M1LUT4_9PROT</name>
<proteinExistence type="predicted"/>
<protein>
    <submittedName>
        <fullName evidence="2">Class I SAM-dependent methyltransferase</fullName>
    </submittedName>
</protein>
<accession>A0A6M1LUT4</accession>
<dbReference type="InterPro" id="IPR029063">
    <property type="entry name" value="SAM-dependent_MTases_sf"/>
</dbReference>
<dbReference type="GO" id="GO:0008757">
    <property type="term" value="F:S-adenosylmethionine-dependent methyltransferase activity"/>
    <property type="evidence" value="ECO:0007669"/>
    <property type="project" value="InterPro"/>
</dbReference>
<feature type="domain" description="Methyltransferase type 11" evidence="1">
    <location>
        <begin position="82"/>
        <end position="131"/>
    </location>
</feature>
<evidence type="ECO:0000313" key="3">
    <source>
        <dbReference type="Proteomes" id="UP000475385"/>
    </source>
</evidence>
<dbReference type="EMBL" id="JAAIKB010000027">
    <property type="protein sequence ID" value="NGM24201.1"/>
    <property type="molecule type" value="Genomic_DNA"/>
</dbReference>
<dbReference type="AlphaFoldDB" id="A0A6M1LUT4"/>
<dbReference type="PANTHER" id="PTHR43591">
    <property type="entry name" value="METHYLTRANSFERASE"/>
    <property type="match status" value="1"/>
</dbReference>
<reference evidence="2 3" key="1">
    <citation type="submission" date="2020-02" db="EMBL/GenBank/DDBJ databases">
        <authorList>
            <person name="Kim H.M."/>
            <person name="Jeon C.O."/>
        </authorList>
    </citation>
    <scope>NUCLEOTIDE SEQUENCE [LARGE SCALE GENOMIC DNA]</scope>
    <source>
        <strain evidence="2 3">PeD5</strain>
    </source>
</reference>
<dbReference type="Pfam" id="PF08241">
    <property type="entry name" value="Methyltransf_11"/>
    <property type="match status" value="1"/>
</dbReference>
<gene>
    <name evidence="2" type="ORF">G3576_29700</name>
</gene>
<sequence length="246" mass="27439">MTLREKLRHLRLVARGRVRRMPRLYTMVRLLKYGPYRGFTGGQPCQDLLAQARAEGWRVLHLGSGGRHLPGMVNVDIDAETGPDVVANGHELPFADGCFDLIWCEFVVEHVEDPEAFLAHASRCLRPGGYWCLTAPFLQPFHAGADFGRWTRAGFQAALRRAGLEPVAAGTFMGPGFMLAWILREWIALLLSLGFAPLRQALRWLLLWPSAPLLLTDLLLLRLRGADELACDTWHIARRPGTAPGG</sequence>
<evidence type="ECO:0000259" key="1">
    <source>
        <dbReference type="Pfam" id="PF08241"/>
    </source>
</evidence>
<dbReference type="GO" id="GO:0032259">
    <property type="term" value="P:methylation"/>
    <property type="evidence" value="ECO:0007669"/>
    <property type="project" value="UniProtKB-KW"/>
</dbReference>
<reference evidence="2 3" key="2">
    <citation type="submission" date="2020-03" db="EMBL/GenBank/DDBJ databases">
        <title>Roseomonas stagni sp. nov., isolated from pond water in Japan.</title>
        <authorList>
            <person name="Furuhata K."/>
            <person name="Miyamoto H."/>
            <person name="Goto K."/>
        </authorList>
    </citation>
    <scope>NUCLEOTIDE SEQUENCE [LARGE SCALE GENOMIC DNA]</scope>
    <source>
        <strain evidence="2 3">PeD5</strain>
    </source>
</reference>
<keyword evidence="2" id="KW-0808">Transferase</keyword>
<comment type="caution">
    <text evidence="2">The sequence shown here is derived from an EMBL/GenBank/DDBJ whole genome shotgun (WGS) entry which is preliminary data.</text>
</comment>
<dbReference type="CDD" id="cd02440">
    <property type="entry name" value="AdoMet_MTases"/>
    <property type="match status" value="1"/>
</dbReference>
<dbReference type="Proteomes" id="UP000475385">
    <property type="component" value="Unassembled WGS sequence"/>
</dbReference>